<accession>A0A1F5XYS2</accession>
<feature type="transmembrane region" description="Helical" evidence="1">
    <location>
        <begin position="241"/>
        <end position="262"/>
    </location>
</feature>
<gene>
    <name evidence="2" type="ORF">A3G54_01990</name>
</gene>
<reference evidence="2 3" key="1">
    <citation type="journal article" date="2016" name="Nat. Commun.">
        <title>Thousands of microbial genomes shed light on interconnected biogeochemical processes in an aquifer system.</title>
        <authorList>
            <person name="Anantharaman K."/>
            <person name="Brown C.T."/>
            <person name="Hug L.A."/>
            <person name="Sharon I."/>
            <person name="Castelle C.J."/>
            <person name="Probst A.J."/>
            <person name="Thomas B.C."/>
            <person name="Singh A."/>
            <person name="Wilkins M.J."/>
            <person name="Karaoz U."/>
            <person name="Brodie E.L."/>
            <person name="Williams K.H."/>
            <person name="Hubbard S.S."/>
            <person name="Banfield J.F."/>
        </authorList>
    </citation>
    <scope>NUCLEOTIDE SEQUENCE [LARGE SCALE GENOMIC DNA]</scope>
</reference>
<protein>
    <recommendedName>
        <fullName evidence="4">EamA domain-containing protein</fullName>
    </recommendedName>
</protein>
<keyword evidence="1" id="KW-1133">Transmembrane helix</keyword>
<feature type="transmembrane region" description="Helical" evidence="1">
    <location>
        <begin position="302"/>
        <end position="321"/>
    </location>
</feature>
<comment type="caution">
    <text evidence="2">The sequence shown here is derived from an EMBL/GenBank/DDBJ whole genome shotgun (WGS) entry which is preliminary data.</text>
</comment>
<proteinExistence type="predicted"/>
<dbReference type="SUPFAM" id="SSF103481">
    <property type="entry name" value="Multidrug resistance efflux transporter EmrE"/>
    <property type="match status" value="1"/>
</dbReference>
<feature type="transmembrane region" description="Helical" evidence="1">
    <location>
        <begin position="204"/>
        <end position="221"/>
    </location>
</feature>
<evidence type="ECO:0000313" key="3">
    <source>
        <dbReference type="Proteomes" id="UP000178894"/>
    </source>
</evidence>
<feature type="transmembrane region" description="Helical" evidence="1">
    <location>
        <begin position="32"/>
        <end position="50"/>
    </location>
</feature>
<sequence length="332" mass="36981">MLCGAVAQAGHVSAQRYLIGGKKILSKYEPLVIQYAFRTVALLAIMPFWSDFGTMALSSNRIFWIGVAGVIGANLWIQYANVHARSKPTVDVSFTEPIQSLTPFLVTLAAISFGEHPSIQGWAGIALISFGNLLHLREGMSPLSREYWQPFVQFMLPRNFEFLGKDQQEELLERRSAILWSYGSACVGAVGLIFDATLVRHGSVALGFALQGVFLGGWFFFLSRRSNEKRASLADRVRAHIVPVLILCIAWTLMVLFTNTAFRLAPVGYIGTLKRLYLPILLIFSVLFLGEKKAKLRIMPNSLITVGAVFLAFDGSFAKLVDRFEDFLDFLM</sequence>
<evidence type="ECO:0008006" key="4">
    <source>
        <dbReference type="Google" id="ProtNLM"/>
    </source>
</evidence>
<feature type="transmembrane region" description="Helical" evidence="1">
    <location>
        <begin position="62"/>
        <end position="82"/>
    </location>
</feature>
<name>A0A1F5XYS2_9BACT</name>
<dbReference type="Proteomes" id="UP000178894">
    <property type="component" value="Unassembled WGS sequence"/>
</dbReference>
<dbReference type="STRING" id="1798364.A3G54_01990"/>
<feature type="transmembrane region" description="Helical" evidence="1">
    <location>
        <begin position="268"/>
        <end position="290"/>
    </location>
</feature>
<organism evidence="2 3">
    <name type="scientific">Candidatus Giovannonibacteria bacterium RIFCSPLOWO2_12_FULL_44_15</name>
    <dbReference type="NCBI Taxonomy" id="1798364"/>
    <lineage>
        <taxon>Bacteria</taxon>
        <taxon>Candidatus Giovannoniibacteriota</taxon>
    </lineage>
</organism>
<keyword evidence="1" id="KW-0472">Membrane</keyword>
<dbReference type="InterPro" id="IPR037185">
    <property type="entry name" value="EmrE-like"/>
</dbReference>
<dbReference type="AlphaFoldDB" id="A0A1F5XYS2"/>
<keyword evidence="1" id="KW-0812">Transmembrane</keyword>
<evidence type="ECO:0000256" key="1">
    <source>
        <dbReference type="SAM" id="Phobius"/>
    </source>
</evidence>
<feature type="transmembrane region" description="Helical" evidence="1">
    <location>
        <begin position="177"/>
        <end position="198"/>
    </location>
</feature>
<dbReference type="EMBL" id="MFIQ01000031">
    <property type="protein sequence ID" value="OGF92999.1"/>
    <property type="molecule type" value="Genomic_DNA"/>
</dbReference>
<evidence type="ECO:0000313" key="2">
    <source>
        <dbReference type="EMBL" id="OGF92999.1"/>
    </source>
</evidence>